<protein>
    <submittedName>
        <fullName evidence="1">Uncharacterized protein</fullName>
    </submittedName>
</protein>
<dbReference type="Proteomes" id="UP000195455">
    <property type="component" value="Unassembled WGS sequence"/>
</dbReference>
<sequence length="90" mass="10789">MLGNHMAVFLKERGRRLLRWVCIWANKKQAAKWRKKAVFKKQLPLEKTYQIKSQYHKKAGIFCHHKGSSFLCFLMKMPKEENTFCMQKSL</sequence>
<comment type="caution">
    <text evidence="1">The sequence shown here is derived from an EMBL/GenBank/DDBJ whole genome shotgun (WGS) entry which is preliminary data.</text>
</comment>
<gene>
    <name evidence="1" type="ORF">B5G26_00345</name>
</gene>
<evidence type="ECO:0000313" key="1">
    <source>
        <dbReference type="EMBL" id="OUN45515.1"/>
    </source>
</evidence>
<dbReference type="EMBL" id="NFHM01000001">
    <property type="protein sequence ID" value="OUN45515.1"/>
    <property type="molecule type" value="Genomic_DNA"/>
</dbReference>
<accession>A0A1Y3UBQ8</accession>
<dbReference type="AlphaFoldDB" id="A0A1Y3UBQ8"/>
<reference evidence="2" key="1">
    <citation type="submission" date="2017-04" db="EMBL/GenBank/DDBJ databases">
        <title>Function of individual gut microbiota members based on whole genome sequencing of pure cultures obtained from chicken caecum.</title>
        <authorList>
            <person name="Medvecky M."/>
            <person name="Cejkova D."/>
            <person name="Polansky O."/>
            <person name="Karasova D."/>
            <person name="Kubasova T."/>
            <person name="Cizek A."/>
            <person name="Rychlik I."/>
        </authorList>
    </citation>
    <scope>NUCLEOTIDE SEQUENCE [LARGE SCALE GENOMIC DNA]</scope>
    <source>
        <strain evidence="2">An75</strain>
    </source>
</reference>
<proteinExistence type="predicted"/>
<name>A0A1Y3UBQ8_9FIRM</name>
<evidence type="ECO:0000313" key="2">
    <source>
        <dbReference type="Proteomes" id="UP000195455"/>
    </source>
</evidence>
<organism evidence="1 2">
    <name type="scientific">Anaerotignum lactatifermentans</name>
    <dbReference type="NCBI Taxonomy" id="160404"/>
    <lineage>
        <taxon>Bacteria</taxon>
        <taxon>Bacillati</taxon>
        <taxon>Bacillota</taxon>
        <taxon>Clostridia</taxon>
        <taxon>Lachnospirales</taxon>
        <taxon>Anaerotignaceae</taxon>
        <taxon>Anaerotignum</taxon>
    </lineage>
</organism>